<dbReference type="STRING" id="1296096.A0A1B9I075"/>
<organism evidence="2">
    <name type="scientific">Kwoniella pini CBS 10737</name>
    <dbReference type="NCBI Taxonomy" id="1296096"/>
    <lineage>
        <taxon>Eukaryota</taxon>
        <taxon>Fungi</taxon>
        <taxon>Dikarya</taxon>
        <taxon>Basidiomycota</taxon>
        <taxon>Agaricomycotina</taxon>
        <taxon>Tremellomycetes</taxon>
        <taxon>Tremellales</taxon>
        <taxon>Cryptococcaceae</taxon>
        <taxon>Kwoniella</taxon>
    </lineage>
</organism>
<dbReference type="KEGG" id="kpin:30172995"/>
<reference evidence="3" key="4">
    <citation type="submission" date="2024-02" db="EMBL/GenBank/DDBJ databases">
        <title>Comparative genomics of Cryptococcus and Kwoniella reveals pathogenesis evolution and contrasting modes of karyotype evolution via chromosome fusion or intercentromeric recombination.</title>
        <authorList>
            <person name="Coelho M.A."/>
            <person name="David-Palma M."/>
            <person name="Shea T."/>
            <person name="Bowers K."/>
            <person name="McGinley-Smith S."/>
            <person name="Mohammad A.W."/>
            <person name="Gnirke A."/>
            <person name="Yurkov A.M."/>
            <person name="Nowrousian M."/>
            <person name="Sun S."/>
            <person name="Cuomo C.A."/>
            <person name="Heitman J."/>
        </authorList>
    </citation>
    <scope>NUCLEOTIDE SEQUENCE</scope>
    <source>
        <strain evidence="3">CBS 10737</strain>
    </source>
</reference>
<feature type="region of interest" description="Disordered" evidence="1">
    <location>
        <begin position="852"/>
        <end position="883"/>
    </location>
</feature>
<gene>
    <name evidence="2" type="ORF">I206_04626</name>
    <name evidence="3" type="ORF">I206_105806</name>
</gene>
<keyword evidence="4" id="KW-1185">Reference proteome</keyword>
<evidence type="ECO:0000256" key="1">
    <source>
        <dbReference type="SAM" id="MobiDB-lite"/>
    </source>
</evidence>
<proteinExistence type="predicted"/>
<dbReference type="EMBL" id="KI894012">
    <property type="protein sequence ID" value="OCF48939.1"/>
    <property type="molecule type" value="Genomic_DNA"/>
</dbReference>
<dbReference type="AlphaFoldDB" id="A0A1B9I075"/>
<evidence type="ECO:0000313" key="3">
    <source>
        <dbReference type="EMBL" id="WWC71847.1"/>
    </source>
</evidence>
<name>A0A1B9I075_9TREE</name>
<reference evidence="2" key="1">
    <citation type="submission" date="2013-07" db="EMBL/GenBank/DDBJ databases">
        <title>The Genome Sequence of Cryptococcus pinus CBS10737.</title>
        <authorList>
            <consortium name="The Broad Institute Genome Sequencing Platform"/>
            <person name="Cuomo C."/>
            <person name="Litvintseva A."/>
            <person name="Chen Y."/>
            <person name="Heitman J."/>
            <person name="Sun S."/>
            <person name="Springer D."/>
            <person name="Dromer F."/>
            <person name="Young S.K."/>
            <person name="Zeng Q."/>
            <person name="Gargeya S."/>
            <person name="Fitzgerald M."/>
            <person name="Abouelleil A."/>
            <person name="Alvarado L."/>
            <person name="Berlin A.M."/>
            <person name="Chapman S.B."/>
            <person name="Dewar J."/>
            <person name="Goldberg J."/>
            <person name="Griggs A."/>
            <person name="Gujja S."/>
            <person name="Hansen M."/>
            <person name="Howarth C."/>
            <person name="Imamovic A."/>
            <person name="Larimer J."/>
            <person name="McCowan C."/>
            <person name="Murphy C."/>
            <person name="Pearson M."/>
            <person name="Priest M."/>
            <person name="Roberts A."/>
            <person name="Saif S."/>
            <person name="Shea T."/>
            <person name="Sykes S."/>
            <person name="Wortman J."/>
            <person name="Nusbaum C."/>
            <person name="Birren B."/>
        </authorList>
    </citation>
    <scope>NUCLEOTIDE SEQUENCE [LARGE SCALE GENOMIC DNA]</scope>
    <source>
        <strain evidence="2">CBS 10737</strain>
    </source>
</reference>
<dbReference type="OrthoDB" id="185373at2759"/>
<reference evidence="3" key="2">
    <citation type="submission" date="2013-07" db="EMBL/GenBank/DDBJ databases">
        <authorList>
            <consortium name="The Broad Institute Genome Sequencing Platform"/>
            <person name="Cuomo C."/>
            <person name="Litvintseva A."/>
            <person name="Chen Y."/>
            <person name="Heitman J."/>
            <person name="Sun S."/>
            <person name="Springer D."/>
            <person name="Dromer F."/>
            <person name="Young S.K."/>
            <person name="Zeng Q."/>
            <person name="Gargeya S."/>
            <person name="Fitzgerald M."/>
            <person name="Abouelleil A."/>
            <person name="Alvarado L."/>
            <person name="Berlin A.M."/>
            <person name="Chapman S.B."/>
            <person name="Dewar J."/>
            <person name="Goldberg J."/>
            <person name="Griggs A."/>
            <person name="Gujja S."/>
            <person name="Hansen M."/>
            <person name="Howarth C."/>
            <person name="Imamovic A."/>
            <person name="Larimer J."/>
            <person name="McCowan C."/>
            <person name="Murphy C."/>
            <person name="Pearson M."/>
            <person name="Priest M."/>
            <person name="Roberts A."/>
            <person name="Saif S."/>
            <person name="Shea T."/>
            <person name="Sykes S."/>
            <person name="Wortman J."/>
            <person name="Nusbaum C."/>
            <person name="Birren B."/>
        </authorList>
    </citation>
    <scope>NUCLEOTIDE SEQUENCE</scope>
    <source>
        <strain evidence="3">CBS 10737</strain>
    </source>
</reference>
<dbReference type="Proteomes" id="UP000094020">
    <property type="component" value="Chromosome 8"/>
</dbReference>
<protein>
    <submittedName>
        <fullName evidence="2">Uncharacterized protein</fullName>
    </submittedName>
</protein>
<evidence type="ECO:0000313" key="4">
    <source>
        <dbReference type="Proteomes" id="UP000094020"/>
    </source>
</evidence>
<feature type="region of interest" description="Disordered" evidence="1">
    <location>
        <begin position="40"/>
        <end position="69"/>
    </location>
</feature>
<sequence>MAALRSLSVAGPGPQTWLYRLSLQSRFGCSLIPTAVSSARHSHNAVPRSANKSPGSTNNRPDRTQKTSSVNSKLLFANEGASENAVPNFDDVTLLGPPPEYPIQDDIDRLLQALRSSNLESAIKEWSYLWDLRCVSRLSPQDLEIISNSIRKILFGKNYPHLGRMALYQSAQFGHLKNMATEAASRGYGTGLYSFMLKLIGCGRPRDVVDSFEKCKQKMREFQGKNYEDLFSWDREKRLSARLEDTGDSQAGLQELMMSNIAAHTLLNDLDGTVLFSMLDSQIDFRSSATYNFTPIENALRACKSSHLYQQFRQNVDKFVLSLMCYHPNALVARITSLGTSRQYDKLYELYKKVLEASIGPDAFLKPKDLDDFGMSSRNIPLPPVIWLQFMKTFEWGSNIDKIIKMLDQDLPQRGLMPNGHFLSIAMLYMAIIAKRSGISPNKRSKARSMVDEYWRRLSVHNWHIEDGPFSRRIRTLSILSNLEPKLKSEITSLFEAAKDGHLGKIGPKTRAAFLEFYMRHTPNNQALGKAIQVFRVFPYDVENEGSGIDMAYAVFIRLLALGNWSSQEKLKAYKKVTTSLLATGYSLRTHLLGPLLSIQLQLLNIPMETMVNMTLDATVTPKHPEPGIQRWTKVLYGLLTKWTHASSPTLMESQAGLMILKRATSEQLYGVTRFREVGLFMSFLVPIAKATNLNVEQRQEFIDMALNIFPGGGKKNVSINMYMEIISHSFNRPDKAGYGEGIRRWKELRTLRDIPSIWWSKMLTLLIEHDKYDWALDLVRDAWNSKQVLATDGFWLRARSHGLTSELDLDDRLVIEQENLLRTQRTNQDSGKKWRSKEVIAFAEESVHDRDRTILEQAEENEVFEDDDDDEDSRWEAGEEDE</sequence>
<feature type="compositionally biased region" description="Acidic residues" evidence="1">
    <location>
        <begin position="858"/>
        <end position="883"/>
    </location>
</feature>
<dbReference type="EMBL" id="CP144526">
    <property type="protein sequence ID" value="WWC71847.1"/>
    <property type="molecule type" value="Genomic_DNA"/>
</dbReference>
<evidence type="ECO:0000313" key="2">
    <source>
        <dbReference type="EMBL" id="OCF48939.1"/>
    </source>
</evidence>
<dbReference type="GeneID" id="30172995"/>
<feature type="compositionally biased region" description="Polar residues" evidence="1">
    <location>
        <begin position="50"/>
        <end position="59"/>
    </location>
</feature>
<accession>A0A1B9I075</accession>
<dbReference type="RefSeq" id="XP_019010158.1">
    <property type="nucleotide sequence ID" value="XM_019156356.1"/>
</dbReference>
<reference evidence="2" key="3">
    <citation type="submission" date="2016-07" db="EMBL/GenBank/DDBJ databases">
        <title>Evolution of pathogenesis and genome organization in the Tremellales.</title>
        <authorList>
            <person name="Cuomo C."/>
            <person name="Litvintseva A."/>
            <person name="Heitman J."/>
            <person name="Chen Y."/>
            <person name="Sun S."/>
            <person name="Springer D."/>
            <person name="Dromer F."/>
            <person name="Young S."/>
            <person name="Zeng Q."/>
            <person name="Chapman S."/>
            <person name="Gujja S."/>
            <person name="Saif S."/>
            <person name="Birren B."/>
        </authorList>
    </citation>
    <scope>NUCLEOTIDE SEQUENCE</scope>
    <source>
        <strain evidence="2">CBS 10737</strain>
    </source>
</reference>